<dbReference type="PROSITE" id="PS51318">
    <property type="entry name" value="TAT"/>
    <property type="match status" value="1"/>
</dbReference>
<accession>A0A372GBT7</accession>
<dbReference type="OrthoDB" id="3521160at2"/>
<keyword evidence="6" id="KW-1185">Reference proteome</keyword>
<protein>
    <recommendedName>
        <fullName evidence="4">NodB homology domain-containing protein</fullName>
    </recommendedName>
</protein>
<keyword evidence="1" id="KW-0479">Metal-binding</keyword>
<dbReference type="GO" id="GO:0016020">
    <property type="term" value="C:membrane"/>
    <property type="evidence" value="ECO:0007669"/>
    <property type="project" value="TreeGrafter"/>
</dbReference>
<dbReference type="AlphaFoldDB" id="A0A372GBT7"/>
<evidence type="ECO:0000259" key="4">
    <source>
        <dbReference type="PROSITE" id="PS51677"/>
    </source>
</evidence>
<gene>
    <name evidence="5" type="ORF">D0T12_24365</name>
</gene>
<dbReference type="Proteomes" id="UP000262882">
    <property type="component" value="Unassembled WGS sequence"/>
</dbReference>
<evidence type="ECO:0000256" key="3">
    <source>
        <dbReference type="SAM" id="SignalP"/>
    </source>
</evidence>
<evidence type="ECO:0000313" key="6">
    <source>
        <dbReference type="Proteomes" id="UP000262882"/>
    </source>
</evidence>
<feature type="chain" id="PRO_5016770853" description="NodB homology domain-containing protein" evidence="3">
    <location>
        <begin position="42"/>
        <end position="247"/>
    </location>
</feature>
<feature type="domain" description="NodB homology" evidence="4">
    <location>
        <begin position="52"/>
        <end position="228"/>
    </location>
</feature>
<sequence>MTRRASACRRSAPTSRGLVAALTAALTAGALVAATTPPAHATGGEDRRCRAGYVGLTYDDGPTPEHTAALLSALKENHVRATLFNIGQKAEKNEALVAAQRDAGMWIANHSWSHPQMTKLPEPEMETEITRTQETIERITGTAPKLFRPPYGDTDATVKGVAERLGLIQVLWDVDTRDWTGKPAEEIVEEAVTVESGEIVLMHDGYPATIEAVPLIAKNLRSRGLCAGMISPVTGRPVKPDAGPAIS</sequence>
<proteinExistence type="predicted"/>
<dbReference type="RefSeq" id="WP_117402021.1">
    <property type="nucleotide sequence ID" value="NZ_QVNQ01000008.1"/>
</dbReference>
<comment type="caution">
    <text evidence="5">The sequence shown here is derived from an EMBL/GenBank/DDBJ whole genome shotgun (WGS) entry which is preliminary data.</text>
</comment>
<keyword evidence="3" id="KW-0732">Signal</keyword>
<dbReference type="InterPro" id="IPR011330">
    <property type="entry name" value="Glyco_hydro/deAcase_b/a-brl"/>
</dbReference>
<dbReference type="EMBL" id="QVNQ01000008">
    <property type="protein sequence ID" value="RFS82602.1"/>
    <property type="molecule type" value="Genomic_DNA"/>
</dbReference>
<reference evidence="5 6" key="1">
    <citation type="submission" date="2018-08" db="EMBL/GenBank/DDBJ databases">
        <title>Actinomadura spongicola sp. nov., isolated from marine sponge Leucetta chagosensis.</title>
        <authorList>
            <person name="Li L."/>
            <person name="Lin H.W."/>
        </authorList>
    </citation>
    <scope>NUCLEOTIDE SEQUENCE [LARGE SCALE GENOMIC DNA]</scope>
    <source>
        <strain evidence="5 6">LHW52907</strain>
    </source>
</reference>
<dbReference type="Gene3D" id="3.20.20.370">
    <property type="entry name" value="Glycoside hydrolase/deacetylase"/>
    <property type="match status" value="1"/>
</dbReference>
<dbReference type="GO" id="GO:0046872">
    <property type="term" value="F:metal ion binding"/>
    <property type="evidence" value="ECO:0007669"/>
    <property type="project" value="UniProtKB-KW"/>
</dbReference>
<dbReference type="PROSITE" id="PS51677">
    <property type="entry name" value="NODB"/>
    <property type="match status" value="1"/>
</dbReference>
<dbReference type="InterPro" id="IPR002509">
    <property type="entry name" value="NODB_dom"/>
</dbReference>
<dbReference type="Pfam" id="PF01522">
    <property type="entry name" value="Polysacc_deac_1"/>
    <property type="match status" value="1"/>
</dbReference>
<dbReference type="PANTHER" id="PTHR10587:SF133">
    <property type="entry name" value="CHITIN DEACETYLASE 1-RELATED"/>
    <property type="match status" value="1"/>
</dbReference>
<evidence type="ECO:0000256" key="1">
    <source>
        <dbReference type="ARBA" id="ARBA00022723"/>
    </source>
</evidence>
<dbReference type="SUPFAM" id="SSF88713">
    <property type="entry name" value="Glycoside hydrolase/deacetylase"/>
    <property type="match status" value="1"/>
</dbReference>
<feature type="signal peptide" evidence="3">
    <location>
        <begin position="1"/>
        <end position="41"/>
    </location>
</feature>
<dbReference type="InterPro" id="IPR006311">
    <property type="entry name" value="TAT_signal"/>
</dbReference>
<dbReference type="InterPro" id="IPR050248">
    <property type="entry name" value="Polysacc_deacetylase_ArnD"/>
</dbReference>
<organism evidence="5 6">
    <name type="scientific">Actinomadura spongiicola</name>
    <dbReference type="NCBI Taxonomy" id="2303421"/>
    <lineage>
        <taxon>Bacteria</taxon>
        <taxon>Bacillati</taxon>
        <taxon>Actinomycetota</taxon>
        <taxon>Actinomycetes</taxon>
        <taxon>Streptosporangiales</taxon>
        <taxon>Thermomonosporaceae</taxon>
        <taxon>Actinomadura</taxon>
    </lineage>
</organism>
<dbReference type="PANTHER" id="PTHR10587">
    <property type="entry name" value="GLYCOSYL TRANSFERASE-RELATED"/>
    <property type="match status" value="1"/>
</dbReference>
<evidence type="ECO:0000313" key="5">
    <source>
        <dbReference type="EMBL" id="RFS82602.1"/>
    </source>
</evidence>
<keyword evidence="2" id="KW-0378">Hydrolase</keyword>
<dbReference type="GO" id="GO:0005975">
    <property type="term" value="P:carbohydrate metabolic process"/>
    <property type="evidence" value="ECO:0007669"/>
    <property type="project" value="InterPro"/>
</dbReference>
<evidence type="ECO:0000256" key="2">
    <source>
        <dbReference type="ARBA" id="ARBA00022801"/>
    </source>
</evidence>
<dbReference type="GO" id="GO:0016810">
    <property type="term" value="F:hydrolase activity, acting on carbon-nitrogen (but not peptide) bonds"/>
    <property type="evidence" value="ECO:0007669"/>
    <property type="project" value="InterPro"/>
</dbReference>
<name>A0A372GBT7_9ACTN</name>